<sequence length="209" mass="23307">MDNSAIRVPSARAPSPMFGVEVANCDAFTVRIENVVKFQSRDGALIILFVFLYPPTITSIDKFALKVMLFKIELIIKGVVHEKSNDVHLSPKISDDDSSGSESSPVKSPHKRKAGKTINIHPPKNTKLKCQGKLWISNLIPSNRFATLSQENNNQSAPVETNAPINQDFTPKIRYVPPIFIDHDYKYLSSVPPSQEILISNPPKELMKL</sequence>
<feature type="region of interest" description="Disordered" evidence="1">
    <location>
        <begin position="88"/>
        <end position="122"/>
    </location>
</feature>
<proteinExistence type="predicted"/>
<protein>
    <submittedName>
        <fullName evidence="2">Uncharacterized protein</fullName>
    </submittedName>
</protein>
<dbReference type="Proteomes" id="UP000499080">
    <property type="component" value="Unassembled WGS sequence"/>
</dbReference>
<keyword evidence="3" id="KW-1185">Reference proteome</keyword>
<accession>A0A4Y2WTS9</accession>
<gene>
    <name evidence="2" type="ORF">AVEN_213499_1</name>
</gene>
<evidence type="ECO:0000256" key="1">
    <source>
        <dbReference type="SAM" id="MobiDB-lite"/>
    </source>
</evidence>
<dbReference type="AlphaFoldDB" id="A0A4Y2WTS9"/>
<name>A0A4Y2WTS9_ARAVE</name>
<comment type="caution">
    <text evidence="2">The sequence shown here is derived from an EMBL/GenBank/DDBJ whole genome shotgun (WGS) entry which is preliminary data.</text>
</comment>
<evidence type="ECO:0000313" key="3">
    <source>
        <dbReference type="Proteomes" id="UP000499080"/>
    </source>
</evidence>
<organism evidence="2 3">
    <name type="scientific">Araneus ventricosus</name>
    <name type="common">Orbweaver spider</name>
    <name type="synonym">Epeira ventricosa</name>
    <dbReference type="NCBI Taxonomy" id="182803"/>
    <lineage>
        <taxon>Eukaryota</taxon>
        <taxon>Metazoa</taxon>
        <taxon>Ecdysozoa</taxon>
        <taxon>Arthropoda</taxon>
        <taxon>Chelicerata</taxon>
        <taxon>Arachnida</taxon>
        <taxon>Araneae</taxon>
        <taxon>Araneomorphae</taxon>
        <taxon>Entelegynae</taxon>
        <taxon>Araneoidea</taxon>
        <taxon>Araneidae</taxon>
        <taxon>Araneus</taxon>
    </lineage>
</organism>
<evidence type="ECO:0000313" key="2">
    <source>
        <dbReference type="EMBL" id="GBO40196.1"/>
    </source>
</evidence>
<reference evidence="2 3" key="1">
    <citation type="journal article" date="2019" name="Sci. Rep.">
        <title>Orb-weaving spider Araneus ventricosus genome elucidates the spidroin gene catalogue.</title>
        <authorList>
            <person name="Kono N."/>
            <person name="Nakamura H."/>
            <person name="Ohtoshi R."/>
            <person name="Moran D.A.P."/>
            <person name="Shinohara A."/>
            <person name="Yoshida Y."/>
            <person name="Fujiwara M."/>
            <person name="Mori M."/>
            <person name="Tomita M."/>
            <person name="Arakawa K."/>
        </authorList>
    </citation>
    <scope>NUCLEOTIDE SEQUENCE [LARGE SCALE GENOMIC DNA]</scope>
</reference>
<dbReference type="EMBL" id="BGPR01065362">
    <property type="protein sequence ID" value="GBO40196.1"/>
    <property type="molecule type" value="Genomic_DNA"/>
</dbReference>